<keyword evidence="11" id="KW-1071">Ligand-gated ion channel</keyword>
<reference evidence="15" key="2">
    <citation type="submission" date="2015-01" db="EMBL/GenBank/DDBJ databases">
        <title>Expression of ionotropic receptors in terrestrial hermit crabs olfactory sensory neurons.</title>
        <authorList>
            <person name="Groh-Lunow K.C."/>
            <person name="Getahun M.N."/>
            <person name="Stensmyr M.C."/>
            <person name="Grosse-Wilde E."/>
            <person name="Hansson B.S."/>
        </authorList>
    </citation>
    <scope>NUCLEOTIDE SEQUENCE</scope>
    <source>
        <tissue evidence="15">Antennules</tissue>
    </source>
</reference>
<feature type="transmembrane region" description="Helical" evidence="13">
    <location>
        <begin position="460"/>
        <end position="479"/>
    </location>
</feature>
<dbReference type="GO" id="GO:0015276">
    <property type="term" value="F:ligand-gated monoatomic ion channel activity"/>
    <property type="evidence" value="ECO:0007669"/>
    <property type="project" value="InterPro"/>
</dbReference>
<evidence type="ECO:0000256" key="7">
    <source>
        <dbReference type="ARBA" id="ARBA00023065"/>
    </source>
</evidence>
<dbReference type="GO" id="GO:0005886">
    <property type="term" value="C:plasma membrane"/>
    <property type="evidence" value="ECO:0007669"/>
    <property type="project" value="UniProtKB-SubCell"/>
</dbReference>
<dbReference type="Gene3D" id="3.40.190.10">
    <property type="entry name" value="Periplasmic binding protein-like II"/>
    <property type="match status" value="1"/>
</dbReference>
<evidence type="ECO:0000256" key="8">
    <source>
        <dbReference type="ARBA" id="ARBA00023136"/>
    </source>
</evidence>
<feature type="transmembrane region" description="Helical" evidence="13">
    <location>
        <begin position="361"/>
        <end position="384"/>
    </location>
</feature>
<evidence type="ECO:0000256" key="9">
    <source>
        <dbReference type="ARBA" id="ARBA00023170"/>
    </source>
</evidence>
<comment type="similarity">
    <text evidence="2">Belongs to the glutamate-gated ion channel (TC 1.A.10.1) family.</text>
</comment>
<dbReference type="SMART" id="SM00918">
    <property type="entry name" value="Lig_chan-Glu_bd"/>
    <property type="match status" value="1"/>
</dbReference>
<keyword evidence="3" id="KW-0813">Transport</keyword>
<evidence type="ECO:0000256" key="12">
    <source>
        <dbReference type="ARBA" id="ARBA00023303"/>
    </source>
</evidence>
<evidence type="ECO:0000313" key="15">
    <source>
        <dbReference type="EMBL" id="CEF34377.1"/>
    </source>
</evidence>
<dbReference type="Pfam" id="PF10613">
    <property type="entry name" value="Lig_chan-Glu_bd"/>
    <property type="match status" value="1"/>
</dbReference>
<proteinExistence type="evidence at transcript level"/>
<keyword evidence="12" id="KW-0407">Ion channel</keyword>
<comment type="subcellular location">
    <subcellularLocation>
        <location evidence="1">Cell membrane</location>
        <topology evidence="1">Multi-pass membrane protein</topology>
    </subcellularLocation>
</comment>
<keyword evidence="10" id="KW-0325">Glycoprotein</keyword>
<sequence>NKHWNPSYLVLFCLDPYLNTTTVLSQPVVQRSRFILLFQQGVQASHTRLLIYTSRPERHDVWGRSAIKTPLGVWNPDQIHSQQALFPARFQDFGGQVVKVPILCYDEPFVYFDKKGSCIGAYIDAVEIIAHKLNFKAVLMQMDEIVWGVKRNGTWDGMFAELMYKGKDLVINTQNIDPDSIREFDWVYPQWESSFGIILEVPQPLPQWRNILYPFSALTWGLVFVTTTVISSALAFILHRLHHTSDPIGIALQVAAVLLGQSMDDRKVRMWWARVWLMSWWLVVEILAVVYTGNLVAVLTIPAYPSRIQTLQELAQSHYIPCMADYGGIVPEALKSSDNPTLNTLGKKLFLDKNLNPLDPYGFLLSQVHAGTHALIVSLDYLIFTQHKKKITRSTYIMNDKLYKGFTTFFLPPNTPYTAIFSNHITRLVETGIITKIVETHKGSLFGEESQVRGDGVLNLGHLQGAFIVLALGLVAASLTL</sequence>
<dbReference type="GO" id="GO:0050906">
    <property type="term" value="P:detection of stimulus involved in sensory perception"/>
    <property type="evidence" value="ECO:0007669"/>
    <property type="project" value="UniProtKB-ARBA"/>
</dbReference>
<keyword evidence="7" id="KW-0406">Ion transport</keyword>
<gene>
    <name evidence="15" type="primary">IR11</name>
</gene>
<evidence type="ECO:0000256" key="6">
    <source>
        <dbReference type="ARBA" id="ARBA00022989"/>
    </source>
</evidence>
<evidence type="ECO:0000256" key="3">
    <source>
        <dbReference type="ARBA" id="ARBA00022448"/>
    </source>
</evidence>
<name>A0A0A8P3C3_9EUCA</name>
<dbReference type="PANTHER" id="PTHR42643:SF24">
    <property type="entry name" value="IONOTROPIC RECEPTOR 60A"/>
    <property type="match status" value="1"/>
</dbReference>
<dbReference type="SUPFAM" id="SSF53850">
    <property type="entry name" value="Periplasmic binding protein-like II"/>
    <property type="match status" value="1"/>
</dbReference>
<evidence type="ECO:0000256" key="2">
    <source>
        <dbReference type="ARBA" id="ARBA00008685"/>
    </source>
</evidence>
<keyword evidence="8 13" id="KW-0472">Membrane</keyword>
<feature type="non-terminal residue" evidence="15">
    <location>
        <position position="1"/>
    </location>
</feature>
<feature type="non-terminal residue" evidence="15">
    <location>
        <position position="481"/>
    </location>
</feature>
<evidence type="ECO:0000259" key="14">
    <source>
        <dbReference type="SMART" id="SM00918"/>
    </source>
</evidence>
<dbReference type="InterPro" id="IPR052192">
    <property type="entry name" value="Insect_Ionotropic_Sensory_Rcpt"/>
</dbReference>
<evidence type="ECO:0000256" key="13">
    <source>
        <dbReference type="SAM" id="Phobius"/>
    </source>
</evidence>
<keyword evidence="6 13" id="KW-1133">Transmembrane helix</keyword>
<dbReference type="PANTHER" id="PTHR42643">
    <property type="entry name" value="IONOTROPIC RECEPTOR 20A-RELATED"/>
    <property type="match status" value="1"/>
</dbReference>
<dbReference type="EMBL" id="LN590515">
    <property type="protein sequence ID" value="CEF34377.1"/>
    <property type="molecule type" value="mRNA"/>
</dbReference>
<dbReference type="Gene3D" id="1.10.287.70">
    <property type="match status" value="1"/>
</dbReference>
<feature type="domain" description="Ionotropic glutamate receptor L-glutamate and glycine-binding" evidence="14">
    <location>
        <begin position="108"/>
        <end position="164"/>
    </location>
</feature>
<dbReference type="Pfam" id="PF00060">
    <property type="entry name" value="Lig_chan"/>
    <property type="match status" value="1"/>
</dbReference>
<keyword evidence="5 13" id="KW-0812">Transmembrane</keyword>
<dbReference type="InterPro" id="IPR019594">
    <property type="entry name" value="Glu/Gly-bd"/>
</dbReference>
<keyword evidence="4" id="KW-1003">Cell membrane</keyword>
<accession>A0A0A8P3C3</accession>
<dbReference type="InterPro" id="IPR001320">
    <property type="entry name" value="Iontro_rcpt_C"/>
</dbReference>
<evidence type="ECO:0000256" key="1">
    <source>
        <dbReference type="ARBA" id="ARBA00004651"/>
    </source>
</evidence>
<reference evidence="15" key="1">
    <citation type="submission" date="2014-08" db="EMBL/GenBank/DDBJ databases">
        <authorList>
            <person name="Groh K."/>
        </authorList>
    </citation>
    <scope>NUCLEOTIDE SEQUENCE</scope>
    <source>
        <tissue evidence="15">Antennules</tissue>
    </source>
</reference>
<organism evidence="15">
    <name type="scientific">Coenobita clypeatus</name>
    <dbReference type="NCBI Taxonomy" id="474045"/>
    <lineage>
        <taxon>Eukaryota</taxon>
        <taxon>Metazoa</taxon>
        <taxon>Ecdysozoa</taxon>
        <taxon>Arthropoda</taxon>
        <taxon>Crustacea</taxon>
        <taxon>Multicrustacea</taxon>
        <taxon>Malacostraca</taxon>
        <taxon>Eumalacostraca</taxon>
        <taxon>Eucarida</taxon>
        <taxon>Decapoda</taxon>
        <taxon>Pleocyemata</taxon>
        <taxon>Anomura</taxon>
        <taxon>Paguroidea</taxon>
        <taxon>Coenobitidae</taxon>
        <taxon>Coenobita</taxon>
    </lineage>
</organism>
<protein>
    <submittedName>
        <fullName evidence="15">Variant Ionotropic Glutamate Receptor</fullName>
    </submittedName>
</protein>
<dbReference type="AlphaFoldDB" id="A0A0A8P3C3"/>
<evidence type="ECO:0000256" key="11">
    <source>
        <dbReference type="ARBA" id="ARBA00023286"/>
    </source>
</evidence>
<feature type="transmembrane region" description="Helical" evidence="13">
    <location>
        <begin position="211"/>
        <end position="238"/>
    </location>
</feature>
<evidence type="ECO:0000256" key="10">
    <source>
        <dbReference type="ARBA" id="ARBA00023180"/>
    </source>
</evidence>
<keyword evidence="9 15" id="KW-0675">Receptor</keyword>
<evidence type="ECO:0000256" key="5">
    <source>
        <dbReference type="ARBA" id="ARBA00022692"/>
    </source>
</evidence>
<feature type="transmembrane region" description="Helical" evidence="13">
    <location>
        <begin position="271"/>
        <end position="291"/>
    </location>
</feature>
<evidence type="ECO:0000256" key="4">
    <source>
        <dbReference type="ARBA" id="ARBA00022475"/>
    </source>
</evidence>